<evidence type="ECO:0000313" key="4">
    <source>
        <dbReference type="EMBL" id="RGR75198.1"/>
    </source>
</evidence>
<dbReference type="Gene3D" id="3.40.630.30">
    <property type="match status" value="1"/>
</dbReference>
<protein>
    <submittedName>
        <fullName evidence="4">N-acetyltransferase</fullName>
    </submittedName>
</protein>
<evidence type="ECO:0000313" key="5">
    <source>
        <dbReference type="Proteomes" id="UP000284178"/>
    </source>
</evidence>
<dbReference type="GO" id="GO:0016747">
    <property type="term" value="F:acyltransferase activity, transferring groups other than amino-acyl groups"/>
    <property type="evidence" value="ECO:0007669"/>
    <property type="project" value="InterPro"/>
</dbReference>
<dbReference type="PROSITE" id="PS51186">
    <property type="entry name" value="GNAT"/>
    <property type="match status" value="1"/>
</dbReference>
<dbReference type="InterPro" id="IPR000182">
    <property type="entry name" value="GNAT_dom"/>
</dbReference>
<accession>A0A412G3Q4</accession>
<keyword evidence="2" id="KW-0012">Acyltransferase</keyword>
<evidence type="ECO:0000259" key="3">
    <source>
        <dbReference type="PROSITE" id="PS51186"/>
    </source>
</evidence>
<reference evidence="4 5" key="1">
    <citation type="submission" date="2018-08" db="EMBL/GenBank/DDBJ databases">
        <title>A genome reference for cultivated species of the human gut microbiota.</title>
        <authorList>
            <person name="Zou Y."/>
            <person name="Xue W."/>
            <person name="Luo G."/>
        </authorList>
    </citation>
    <scope>NUCLEOTIDE SEQUENCE [LARGE SCALE GENOMIC DNA]</scope>
    <source>
        <strain evidence="4 5">AF24-29</strain>
    </source>
</reference>
<gene>
    <name evidence="4" type="ORF">DWY25_05310</name>
</gene>
<sequence>MRFTTIDQHNYRQVCSLSVTLEQSSYLSSAPMILARAYAFRHQNSEVSVIEEGEDQLGLVMTREAEPGEIILDQFFIDQRFQHRGYGRKAMELLLQNLRERQVKRIVLCYREADQAAAHLYRSLGFVETDERDEDEILMELIL</sequence>
<dbReference type="CDD" id="cd04301">
    <property type="entry name" value="NAT_SF"/>
    <property type="match status" value="1"/>
</dbReference>
<dbReference type="PANTHER" id="PTHR43877">
    <property type="entry name" value="AMINOALKYLPHOSPHONATE N-ACETYLTRANSFERASE-RELATED-RELATED"/>
    <property type="match status" value="1"/>
</dbReference>
<dbReference type="InterPro" id="IPR016181">
    <property type="entry name" value="Acyl_CoA_acyltransferase"/>
</dbReference>
<organism evidence="4 5">
    <name type="scientific">Holdemania filiformis</name>
    <dbReference type="NCBI Taxonomy" id="61171"/>
    <lineage>
        <taxon>Bacteria</taxon>
        <taxon>Bacillati</taxon>
        <taxon>Bacillota</taxon>
        <taxon>Erysipelotrichia</taxon>
        <taxon>Erysipelotrichales</taxon>
        <taxon>Erysipelotrichaceae</taxon>
        <taxon>Holdemania</taxon>
    </lineage>
</organism>
<feature type="domain" description="N-acetyltransferase" evidence="3">
    <location>
        <begin position="1"/>
        <end position="143"/>
    </location>
</feature>
<keyword evidence="1 4" id="KW-0808">Transferase</keyword>
<dbReference type="GeneID" id="83014822"/>
<keyword evidence="5" id="KW-1185">Reference proteome</keyword>
<dbReference type="Pfam" id="PF00583">
    <property type="entry name" value="Acetyltransf_1"/>
    <property type="match status" value="1"/>
</dbReference>
<dbReference type="EMBL" id="QRUP01000005">
    <property type="protein sequence ID" value="RGR75198.1"/>
    <property type="molecule type" value="Genomic_DNA"/>
</dbReference>
<dbReference type="SUPFAM" id="SSF55729">
    <property type="entry name" value="Acyl-CoA N-acyltransferases (Nat)"/>
    <property type="match status" value="1"/>
</dbReference>
<comment type="caution">
    <text evidence="4">The sequence shown here is derived from an EMBL/GenBank/DDBJ whole genome shotgun (WGS) entry which is preliminary data.</text>
</comment>
<dbReference type="InterPro" id="IPR050832">
    <property type="entry name" value="Bact_Acetyltransf"/>
</dbReference>
<evidence type="ECO:0000256" key="1">
    <source>
        <dbReference type="ARBA" id="ARBA00022679"/>
    </source>
</evidence>
<evidence type="ECO:0000256" key="2">
    <source>
        <dbReference type="ARBA" id="ARBA00023315"/>
    </source>
</evidence>
<name>A0A412G3Q4_9FIRM</name>
<dbReference type="AlphaFoldDB" id="A0A412G3Q4"/>
<dbReference type="RefSeq" id="WP_117894379.1">
    <property type="nucleotide sequence ID" value="NZ_CABJCV010000005.1"/>
</dbReference>
<proteinExistence type="predicted"/>
<dbReference type="Proteomes" id="UP000284178">
    <property type="component" value="Unassembled WGS sequence"/>
</dbReference>